<keyword evidence="9" id="KW-1185">Reference proteome</keyword>
<dbReference type="PANTHER" id="PTHR43214">
    <property type="entry name" value="TWO-COMPONENT RESPONSE REGULATOR"/>
    <property type="match status" value="1"/>
</dbReference>
<gene>
    <name evidence="8" type="ORF">BC781_101759</name>
</gene>
<keyword evidence="2" id="KW-0805">Transcription regulation</keyword>
<accession>A0A315ZGZ7</accession>
<evidence type="ECO:0000256" key="1">
    <source>
        <dbReference type="ARBA" id="ARBA00022553"/>
    </source>
</evidence>
<dbReference type="GO" id="GO:0003677">
    <property type="term" value="F:DNA binding"/>
    <property type="evidence" value="ECO:0007669"/>
    <property type="project" value="UniProtKB-KW"/>
</dbReference>
<dbReference type="InterPro" id="IPR000792">
    <property type="entry name" value="Tscrpt_reg_LuxR_C"/>
</dbReference>
<keyword evidence="4" id="KW-0804">Transcription</keyword>
<dbReference type="SMART" id="SM00421">
    <property type="entry name" value="HTH_LUXR"/>
    <property type="match status" value="1"/>
</dbReference>
<dbReference type="PRINTS" id="PR00038">
    <property type="entry name" value="HTHLUXR"/>
</dbReference>
<keyword evidence="3" id="KW-0238">DNA-binding</keyword>
<proteinExistence type="predicted"/>
<dbReference type="Pfam" id="PF00072">
    <property type="entry name" value="Response_reg"/>
    <property type="match status" value="1"/>
</dbReference>
<evidence type="ECO:0000313" key="9">
    <source>
        <dbReference type="Proteomes" id="UP000245535"/>
    </source>
</evidence>
<dbReference type="SMART" id="SM00448">
    <property type="entry name" value="REC"/>
    <property type="match status" value="1"/>
</dbReference>
<dbReference type="OrthoDB" id="9797341at2"/>
<evidence type="ECO:0000256" key="2">
    <source>
        <dbReference type="ARBA" id="ARBA00023015"/>
    </source>
</evidence>
<dbReference type="PANTHER" id="PTHR43214:SF41">
    <property type="entry name" value="NITRATE_NITRITE RESPONSE REGULATOR PROTEIN NARP"/>
    <property type="match status" value="1"/>
</dbReference>
<evidence type="ECO:0000259" key="6">
    <source>
        <dbReference type="PROSITE" id="PS50043"/>
    </source>
</evidence>
<dbReference type="Proteomes" id="UP000245535">
    <property type="component" value="Unassembled WGS sequence"/>
</dbReference>
<protein>
    <submittedName>
        <fullName evidence="8">LuxR family two component transcriptional regulator</fullName>
    </submittedName>
</protein>
<keyword evidence="1 5" id="KW-0597">Phosphoprotein</keyword>
<dbReference type="RefSeq" id="WP_109615893.1">
    <property type="nucleotide sequence ID" value="NZ_QGDO01000001.1"/>
</dbReference>
<evidence type="ECO:0000313" key="8">
    <source>
        <dbReference type="EMBL" id="PWJ44400.1"/>
    </source>
</evidence>
<dbReference type="AlphaFoldDB" id="A0A315ZGZ7"/>
<evidence type="ECO:0000259" key="7">
    <source>
        <dbReference type="PROSITE" id="PS50110"/>
    </source>
</evidence>
<feature type="domain" description="HTH luxR-type" evidence="6">
    <location>
        <begin position="148"/>
        <end position="213"/>
    </location>
</feature>
<dbReference type="Gene3D" id="3.40.50.2300">
    <property type="match status" value="1"/>
</dbReference>
<feature type="modified residue" description="4-aspartylphosphate" evidence="5">
    <location>
        <position position="61"/>
    </location>
</feature>
<dbReference type="InterPro" id="IPR016032">
    <property type="entry name" value="Sig_transdc_resp-reg_C-effctor"/>
</dbReference>
<dbReference type="CDD" id="cd17535">
    <property type="entry name" value="REC_NarL-like"/>
    <property type="match status" value="1"/>
</dbReference>
<name>A0A315ZGZ7_SEDFL</name>
<dbReference type="SUPFAM" id="SSF46894">
    <property type="entry name" value="C-terminal effector domain of the bipartite response regulators"/>
    <property type="match status" value="1"/>
</dbReference>
<feature type="domain" description="Response regulatory" evidence="7">
    <location>
        <begin position="8"/>
        <end position="126"/>
    </location>
</feature>
<dbReference type="PROSITE" id="PS50110">
    <property type="entry name" value="RESPONSE_REGULATORY"/>
    <property type="match status" value="1"/>
</dbReference>
<comment type="caution">
    <text evidence="8">The sequence shown here is derived from an EMBL/GenBank/DDBJ whole genome shotgun (WGS) entry which is preliminary data.</text>
</comment>
<dbReference type="EMBL" id="QGDO01000001">
    <property type="protein sequence ID" value="PWJ44400.1"/>
    <property type="molecule type" value="Genomic_DNA"/>
</dbReference>
<dbReference type="Pfam" id="PF00196">
    <property type="entry name" value="GerE"/>
    <property type="match status" value="1"/>
</dbReference>
<dbReference type="InterPro" id="IPR058245">
    <property type="entry name" value="NreC/VraR/RcsB-like_REC"/>
</dbReference>
<dbReference type="InterPro" id="IPR011006">
    <property type="entry name" value="CheY-like_superfamily"/>
</dbReference>
<dbReference type="SUPFAM" id="SSF52172">
    <property type="entry name" value="CheY-like"/>
    <property type="match status" value="1"/>
</dbReference>
<evidence type="ECO:0000256" key="5">
    <source>
        <dbReference type="PROSITE-ProRule" id="PRU00169"/>
    </source>
</evidence>
<evidence type="ECO:0000256" key="3">
    <source>
        <dbReference type="ARBA" id="ARBA00023125"/>
    </source>
</evidence>
<dbReference type="InterPro" id="IPR039420">
    <property type="entry name" value="WalR-like"/>
</dbReference>
<organism evidence="8 9">
    <name type="scientific">Sediminitomix flava</name>
    <dbReference type="NCBI Taxonomy" id="379075"/>
    <lineage>
        <taxon>Bacteria</taxon>
        <taxon>Pseudomonadati</taxon>
        <taxon>Bacteroidota</taxon>
        <taxon>Cytophagia</taxon>
        <taxon>Cytophagales</taxon>
        <taxon>Flammeovirgaceae</taxon>
        <taxon>Sediminitomix</taxon>
    </lineage>
</organism>
<evidence type="ECO:0000256" key="4">
    <source>
        <dbReference type="ARBA" id="ARBA00023163"/>
    </source>
</evidence>
<dbReference type="PROSITE" id="PS50043">
    <property type="entry name" value="HTH_LUXR_2"/>
    <property type="match status" value="1"/>
</dbReference>
<dbReference type="InterPro" id="IPR001789">
    <property type="entry name" value="Sig_transdc_resp-reg_receiver"/>
</dbReference>
<dbReference type="GO" id="GO:0006355">
    <property type="term" value="P:regulation of DNA-templated transcription"/>
    <property type="evidence" value="ECO:0007669"/>
    <property type="project" value="InterPro"/>
</dbReference>
<dbReference type="PROSITE" id="PS00622">
    <property type="entry name" value="HTH_LUXR_1"/>
    <property type="match status" value="1"/>
</dbReference>
<reference evidence="8 9" key="1">
    <citation type="submission" date="2018-03" db="EMBL/GenBank/DDBJ databases">
        <title>Genomic Encyclopedia of Archaeal and Bacterial Type Strains, Phase II (KMG-II): from individual species to whole genera.</title>
        <authorList>
            <person name="Goeker M."/>
        </authorList>
    </citation>
    <scope>NUCLEOTIDE SEQUENCE [LARGE SCALE GENOMIC DNA]</scope>
    <source>
        <strain evidence="8 9">DSM 28229</strain>
    </source>
</reference>
<dbReference type="CDD" id="cd06170">
    <property type="entry name" value="LuxR_C_like"/>
    <property type="match status" value="1"/>
</dbReference>
<dbReference type="GO" id="GO:0000160">
    <property type="term" value="P:phosphorelay signal transduction system"/>
    <property type="evidence" value="ECO:0007669"/>
    <property type="project" value="InterPro"/>
</dbReference>
<sequence length="219" mass="24552">MIQTQTIKVAIVDDYSIIADGIRLLIEPEEDLEIYGVFNNGKAFVNALEKEEEHPNVVLMDINMPIMDGIETTKHLMKNFPNINVLALSMHNEREFISGILKAGALGYVLKNTSKFELLHAIQNVANGETYISGEASKVLLSGFVKKKQTLSEKVSKREMEVLVKISEGLTTQVISEMLSISKNTVETHRKNLLYKLKAKNTAELVNIAYKKQLLGMDE</sequence>